<protein>
    <submittedName>
        <fullName evidence="15">Fc receptor like 5</fullName>
    </submittedName>
</protein>
<dbReference type="Pfam" id="PF13895">
    <property type="entry name" value="Ig_2"/>
    <property type="match status" value="4"/>
</dbReference>
<feature type="domain" description="Ig-like" evidence="14">
    <location>
        <begin position="474"/>
        <end position="559"/>
    </location>
</feature>
<proteinExistence type="predicted"/>
<comment type="caution">
    <text evidence="15">The sequence shown here is derived from an EMBL/GenBank/DDBJ whole genome shotgun (WGS) entry which is preliminary data.</text>
</comment>
<dbReference type="InterPro" id="IPR003598">
    <property type="entry name" value="Ig_sub2"/>
</dbReference>
<dbReference type="SMART" id="SM00409">
    <property type="entry name" value="IG"/>
    <property type="match status" value="9"/>
</dbReference>
<evidence type="ECO:0000256" key="10">
    <source>
        <dbReference type="ARBA" id="ARBA00023180"/>
    </source>
</evidence>
<dbReference type="InterPro" id="IPR003599">
    <property type="entry name" value="Ig_sub"/>
</dbReference>
<sequence>MPLWMSLLALASVSGQFATAPKPVISLQPPWTTAFQGESVLLTCNEFPINSPRETTWFYQNQGSQTSSTTPGNTRVVQETGKYQCQHNGSSLSGSVHLIFSSAALILQAPLSVFEGDTMVLRCLRRPGSALKTTTIYKNWEAQVPLRDGSDFRVHGAMLRDNGQYHCKADNESCCSVVSNTVEIQVQELFPHPQLTASPSQPTDGSPVNLTCETRLPPQRSDVQLQFCFFREGQALGSGCSSSPELQILAMRSEDTGSYWCQAQTVTLSVSKKSLRSYIHVRIPVSHPVLTLSPPGSRATEGDVMTLRCEAQRGSLPILYRFFHEDALLKEIKATSWRKSSFRLPLTAEHSGSYYCTADNGLGPQHSAAVTLSVRVPVSHPVLTLSPPGSRATEGDVMTVRCEAQRGSLPILYRFFHEDALLKEIKATSWRKSSFRLPLTAEHSGNYYCTADNGLGPQHSAAVTLSVRVPVSHPVLTLSPPGAQAPEGDEMTLRCEAHRGSLPIQFRFFHEDALLKEIKATSWRESSFRLPLTAEHSGNYYCTADNGLGPQRSAAVTLSVIVPVSRPVLTLRAPGAQALVGDTVELHCEAQTGSPPILYRFYHNGVTLGSSSAPSGGGVSFNLSLTAEHSGNYSCEADNVLGAQRSEVMPLSVTVPASRPVLTLRAPGAPALVGDTVELHCEAQTGSPPILYRFYHDGVTLGSSSAPSGGGVSFNLSLTAEHSGNYSCEADNGLGAQRSEVVPLSVTVPASRPVLTLRAPGAQALVGDTVELHCKAQTGSPPILYRFYHDGVTLGNNSAPSGGGVSFNLSLTEEHSGNYSCEADNGVGTQRSEVVTLSITGLTGSRGGHVATGVTGVLLSLVGLAAVLLLFYYWLPGRAGGRPACDASSSSSHSDPQEPTYHNVPAWLEMQPVYSNVNPKGGDVVYSEVCHVQGRNKRAAAPTARLPEDKDSSVIYSQVKVYTPGSRSQLSASSAPHR</sequence>
<keyword evidence="8" id="KW-1015">Disulfide bond</keyword>
<feature type="domain" description="Ig-like" evidence="14">
    <location>
        <begin position="753"/>
        <end position="838"/>
    </location>
</feature>
<feature type="domain" description="Ig-like" evidence="14">
    <location>
        <begin position="193"/>
        <end position="271"/>
    </location>
</feature>
<reference evidence="15 16" key="1">
    <citation type="journal article" date="2020" name="Nature">
        <title>Six reference-quality genomes reveal evolution of bat adaptations.</title>
        <authorList>
            <person name="Jebb D."/>
            <person name="Huang Z."/>
            <person name="Pippel M."/>
            <person name="Hughes G.M."/>
            <person name="Lavrichenko K."/>
            <person name="Devanna P."/>
            <person name="Winkler S."/>
            <person name="Jermiin L.S."/>
            <person name="Skirmuntt E.C."/>
            <person name="Katzourakis A."/>
            <person name="Burkitt-Gray L."/>
            <person name="Ray D.A."/>
            <person name="Sullivan K.A.M."/>
            <person name="Roscito J.G."/>
            <person name="Kirilenko B.M."/>
            <person name="Davalos L.M."/>
            <person name="Corthals A.P."/>
            <person name="Power M.L."/>
            <person name="Jones G."/>
            <person name="Ransome R.D."/>
            <person name="Dechmann D.K.N."/>
            <person name="Locatelli A.G."/>
            <person name="Puechmaille S.J."/>
            <person name="Fedrigo O."/>
            <person name="Jarvis E.D."/>
            <person name="Hiller M."/>
            <person name="Vernes S.C."/>
            <person name="Myers E.W."/>
            <person name="Teeling E.C."/>
        </authorList>
    </citation>
    <scope>NUCLEOTIDE SEQUENCE [LARGE SCALE GENOMIC DNA]</scope>
    <source>
        <strain evidence="15">MRhiFer1</strain>
        <tissue evidence="15">Lung</tissue>
    </source>
</reference>
<dbReference type="InterPro" id="IPR007110">
    <property type="entry name" value="Ig-like_dom"/>
</dbReference>
<dbReference type="SUPFAM" id="SSF48726">
    <property type="entry name" value="Immunoglobulin"/>
    <property type="match status" value="9"/>
</dbReference>
<accession>A0A7J7SXN9</accession>
<dbReference type="GO" id="GO:0006955">
    <property type="term" value="P:immune response"/>
    <property type="evidence" value="ECO:0007669"/>
    <property type="project" value="TreeGrafter"/>
</dbReference>
<keyword evidence="10" id="KW-0325">Glycoprotein</keyword>
<keyword evidence="3 12" id="KW-0812">Transmembrane</keyword>
<keyword evidence="7 12" id="KW-0472">Membrane</keyword>
<keyword evidence="9 15" id="KW-0675">Receptor</keyword>
<evidence type="ECO:0000256" key="3">
    <source>
        <dbReference type="ARBA" id="ARBA00022692"/>
    </source>
</evidence>
<feature type="chain" id="PRO_5029680086" evidence="13">
    <location>
        <begin position="16"/>
        <end position="978"/>
    </location>
</feature>
<dbReference type="GO" id="GO:0007166">
    <property type="term" value="P:cell surface receptor signaling pathway"/>
    <property type="evidence" value="ECO:0007669"/>
    <property type="project" value="TreeGrafter"/>
</dbReference>
<feature type="signal peptide" evidence="13">
    <location>
        <begin position="1"/>
        <end position="15"/>
    </location>
</feature>
<evidence type="ECO:0000256" key="8">
    <source>
        <dbReference type="ARBA" id="ARBA00023157"/>
    </source>
</evidence>
<dbReference type="FunFam" id="2.60.40.10:FF:001308">
    <property type="entry name" value="Fc receptor like 4"/>
    <property type="match status" value="1"/>
</dbReference>
<evidence type="ECO:0000313" key="15">
    <source>
        <dbReference type="EMBL" id="KAF6292847.1"/>
    </source>
</evidence>
<name>A0A7J7SXN9_RHIFE</name>
<keyword evidence="2" id="KW-1003">Cell membrane</keyword>
<feature type="domain" description="Ig-like" evidence="14">
    <location>
        <begin position="381"/>
        <end position="466"/>
    </location>
</feature>
<keyword evidence="5" id="KW-0677">Repeat</keyword>
<dbReference type="PROSITE" id="PS50835">
    <property type="entry name" value="IG_LIKE"/>
    <property type="match status" value="9"/>
</dbReference>
<dbReference type="PANTHER" id="PTHR11481">
    <property type="entry name" value="IMMUNOGLOBULIN FC RECEPTOR"/>
    <property type="match status" value="1"/>
</dbReference>
<organism evidence="15 16">
    <name type="scientific">Rhinolophus ferrumequinum</name>
    <name type="common">Greater horseshoe bat</name>
    <dbReference type="NCBI Taxonomy" id="59479"/>
    <lineage>
        <taxon>Eukaryota</taxon>
        <taxon>Metazoa</taxon>
        <taxon>Chordata</taxon>
        <taxon>Craniata</taxon>
        <taxon>Vertebrata</taxon>
        <taxon>Euteleostomi</taxon>
        <taxon>Mammalia</taxon>
        <taxon>Eutheria</taxon>
        <taxon>Laurasiatheria</taxon>
        <taxon>Chiroptera</taxon>
        <taxon>Yinpterochiroptera</taxon>
        <taxon>Rhinolophoidea</taxon>
        <taxon>Rhinolophidae</taxon>
        <taxon>Rhinolophinae</taxon>
        <taxon>Rhinolophus</taxon>
    </lineage>
</organism>
<evidence type="ECO:0000313" key="16">
    <source>
        <dbReference type="Proteomes" id="UP000585614"/>
    </source>
</evidence>
<dbReference type="Proteomes" id="UP000585614">
    <property type="component" value="Unassembled WGS sequence"/>
</dbReference>
<evidence type="ECO:0000259" key="14">
    <source>
        <dbReference type="PROSITE" id="PS50835"/>
    </source>
</evidence>
<evidence type="ECO:0000256" key="7">
    <source>
        <dbReference type="ARBA" id="ARBA00023136"/>
    </source>
</evidence>
<dbReference type="InterPro" id="IPR036179">
    <property type="entry name" value="Ig-like_dom_sf"/>
</dbReference>
<dbReference type="GO" id="GO:0009897">
    <property type="term" value="C:external side of plasma membrane"/>
    <property type="evidence" value="ECO:0007669"/>
    <property type="project" value="TreeGrafter"/>
</dbReference>
<dbReference type="EMBL" id="JACAGC010000021">
    <property type="protein sequence ID" value="KAF6292847.1"/>
    <property type="molecule type" value="Genomic_DNA"/>
</dbReference>
<evidence type="ECO:0000256" key="11">
    <source>
        <dbReference type="ARBA" id="ARBA00023319"/>
    </source>
</evidence>
<evidence type="ECO:0000256" key="2">
    <source>
        <dbReference type="ARBA" id="ARBA00022475"/>
    </source>
</evidence>
<dbReference type="SMART" id="SM00408">
    <property type="entry name" value="IGc2"/>
    <property type="match status" value="8"/>
</dbReference>
<keyword evidence="4 13" id="KW-0732">Signal</keyword>
<feature type="domain" description="Ig-like" evidence="14">
    <location>
        <begin position="101"/>
        <end position="183"/>
    </location>
</feature>
<evidence type="ECO:0000256" key="12">
    <source>
        <dbReference type="SAM" id="Phobius"/>
    </source>
</evidence>
<dbReference type="CDD" id="cd00096">
    <property type="entry name" value="Ig"/>
    <property type="match status" value="3"/>
</dbReference>
<dbReference type="FunFam" id="2.60.40.10:FF:000357">
    <property type="entry name" value="Fc receptor like 1"/>
    <property type="match status" value="6"/>
</dbReference>
<feature type="domain" description="Ig-like" evidence="14">
    <location>
        <begin position="567"/>
        <end position="654"/>
    </location>
</feature>
<evidence type="ECO:0000256" key="1">
    <source>
        <dbReference type="ARBA" id="ARBA00004251"/>
    </source>
</evidence>
<dbReference type="Pfam" id="PF13927">
    <property type="entry name" value="Ig_3"/>
    <property type="match status" value="3"/>
</dbReference>
<keyword evidence="6 12" id="KW-1133">Transmembrane helix</keyword>
<dbReference type="InterPro" id="IPR050488">
    <property type="entry name" value="Ig_Fc_receptor"/>
</dbReference>
<gene>
    <name evidence="15" type="ORF">mRhiFer1_005128</name>
</gene>
<feature type="domain" description="Ig-like" evidence="14">
    <location>
        <begin position="288"/>
        <end position="373"/>
    </location>
</feature>
<feature type="transmembrane region" description="Helical" evidence="12">
    <location>
        <begin position="853"/>
        <end position="875"/>
    </location>
</feature>
<comment type="subcellular location">
    <subcellularLocation>
        <location evidence="1">Cell membrane</location>
        <topology evidence="1">Single-pass type I membrane protein</topology>
    </subcellularLocation>
</comment>
<keyword evidence="11" id="KW-0393">Immunoglobulin domain</keyword>
<evidence type="ECO:0000256" key="6">
    <source>
        <dbReference type="ARBA" id="ARBA00022989"/>
    </source>
</evidence>
<evidence type="ECO:0000256" key="4">
    <source>
        <dbReference type="ARBA" id="ARBA00022729"/>
    </source>
</evidence>
<evidence type="ECO:0000256" key="13">
    <source>
        <dbReference type="SAM" id="SignalP"/>
    </source>
</evidence>
<dbReference type="InterPro" id="IPR013783">
    <property type="entry name" value="Ig-like_fold"/>
</dbReference>
<dbReference type="Gene3D" id="2.60.40.10">
    <property type="entry name" value="Immunoglobulins"/>
    <property type="match status" value="9"/>
</dbReference>
<evidence type="ECO:0000256" key="5">
    <source>
        <dbReference type="ARBA" id="ARBA00022737"/>
    </source>
</evidence>
<feature type="domain" description="Ig-like" evidence="14">
    <location>
        <begin position="660"/>
        <end position="747"/>
    </location>
</feature>
<evidence type="ECO:0000256" key="9">
    <source>
        <dbReference type="ARBA" id="ARBA00023170"/>
    </source>
</evidence>
<dbReference type="PANTHER" id="PTHR11481:SF68">
    <property type="entry name" value="FC RECEPTOR-LIKE PROTEIN 5"/>
    <property type="match status" value="1"/>
</dbReference>
<dbReference type="GO" id="GO:0004888">
    <property type="term" value="F:transmembrane signaling receptor activity"/>
    <property type="evidence" value="ECO:0007669"/>
    <property type="project" value="TreeGrafter"/>
</dbReference>
<dbReference type="AlphaFoldDB" id="A0A7J7SXN9"/>
<feature type="domain" description="Ig-like" evidence="14">
    <location>
        <begin position="23"/>
        <end position="97"/>
    </location>
</feature>